<gene>
    <name evidence="1" type="ORF">BEE62_14705</name>
</gene>
<reference evidence="1" key="1">
    <citation type="submission" date="2016-11" db="EMBL/GenBank/DDBJ databases">
        <title>Draft Genome Sequence of Marinobacter hydrocarbonoclasticus strain STW2, a polyaromatic aromatic hydrocarbon degrading and denitrifying bacterium from rhizosphere of Seagrass Enhalus acodoides.</title>
        <authorList>
            <person name="Ling J."/>
            <person name="Dong J."/>
        </authorList>
    </citation>
    <scope>NUCLEOTIDE SEQUENCE [LARGE SCALE GENOMIC DNA]</scope>
    <source>
        <strain evidence="1">STW2</strain>
    </source>
</reference>
<protein>
    <submittedName>
        <fullName evidence="1">Uncharacterized protein</fullName>
    </submittedName>
</protein>
<organism evidence="1 2">
    <name type="scientific">Marinobacter nauticus</name>
    <name type="common">Marinobacter hydrocarbonoclasticus</name>
    <name type="synonym">Marinobacter aquaeolei</name>
    <dbReference type="NCBI Taxonomy" id="2743"/>
    <lineage>
        <taxon>Bacteria</taxon>
        <taxon>Pseudomonadati</taxon>
        <taxon>Pseudomonadota</taxon>
        <taxon>Gammaproteobacteria</taxon>
        <taxon>Pseudomonadales</taxon>
        <taxon>Marinobacteraceae</taxon>
        <taxon>Marinobacter</taxon>
    </lineage>
</organism>
<keyword evidence="2" id="KW-1185">Reference proteome</keyword>
<name>A0A1M2V0V7_MARNT</name>
<accession>A0A1M2V0V7</accession>
<dbReference type="RefSeq" id="WP_072677964.1">
    <property type="nucleotide sequence ID" value="NZ_MPKY01000001.1"/>
</dbReference>
<evidence type="ECO:0000313" key="1">
    <source>
        <dbReference type="EMBL" id="OJT01199.1"/>
    </source>
</evidence>
<dbReference type="Proteomes" id="UP000183986">
    <property type="component" value="Unassembled WGS sequence"/>
</dbReference>
<sequence>MAKVRKRHNPNKRATRFFERSTIWTWEAMRDVNGDQLHPQGMLKTARGDEELDSKIVAGVMYQPAQRWYFAVRVIWALGNGEFAVDWVDATVNGRLHGNGKKYWELRDQVLAKRKLSQIVDVGWIAQTYRRVSPNQEPERLEAMMHFKLGGVTEYRQRLWREVNEDVAEQRGAA</sequence>
<proteinExistence type="predicted"/>
<dbReference type="EMBL" id="MPKY01000001">
    <property type="protein sequence ID" value="OJT01199.1"/>
    <property type="molecule type" value="Genomic_DNA"/>
</dbReference>
<evidence type="ECO:0000313" key="2">
    <source>
        <dbReference type="Proteomes" id="UP000183986"/>
    </source>
</evidence>
<comment type="caution">
    <text evidence="1">The sequence shown here is derived from an EMBL/GenBank/DDBJ whole genome shotgun (WGS) entry which is preliminary data.</text>
</comment>
<dbReference type="AlphaFoldDB" id="A0A1M2V0V7"/>